<dbReference type="PANTHER" id="PTHR12111">
    <property type="entry name" value="SPLICING FACTOR YJU2"/>
    <property type="match status" value="1"/>
</dbReference>
<accession>A0A1E3Q7R6</accession>
<organism evidence="2 3">
    <name type="scientific">Lipomyces starkeyi NRRL Y-11557</name>
    <dbReference type="NCBI Taxonomy" id="675824"/>
    <lineage>
        <taxon>Eukaryota</taxon>
        <taxon>Fungi</taxon>
        <taxon>Dikarya</taxon>
        <taxon>Ascomycota</taxon>
        <taxon>Saccharomycotina</taxon>
        <taxon>Lipomycetes</taxon>
        <taxon>Lipomycetales</taxon>
        <taxon>Lipomycetaceae</taxon>
        <taxon>Lipomyces</taxon>
    </lineage>
</organism>
<dbReference type="Proteomes" id="UP000094385">
    <property type="component" value="Unassembled WGS sequence"/>
</dbReference>
<keyword evidence="3" id="KW-1185">Reference proteome</keyword>
<dbReference type="EMBL" id="KV454294">
    <property type="protein sequence ID" value="ODQ73017.1"/>
    <property type="molecule type" value="Genomic_DNA"/>
</dbReference>
<evidence type="ECO:0000313" key="2">
    <source>
        <dbReference type="EMBL" id="ODQ73017.1"/>
    </source>
</evidence>
<dbReference type="GO" id="GO:0071014">
    <property type="term" value="C:post-mRNA release spliceosomal complex"/>
    <property type="evidence" value="ECO:0007669"/>
    <property type="project" value="TreeGrafter"/>
</dbReference>
<evidence type="ECO:0000256" key="1">
    <source>
        <dbReference type="ARBA" id="ARBA00005595"/>
    </source>
</evidence>
<reference evidence="2 3" key="1">
    <citation type="journal article" date="2016" name="Proc. Natl. Acad. Sci. U.S.A.">
        <title>Comparative genomics of biotechnologically important yeasts.</title>
        <authorList>
            <person name="Riley R."/>
            <person name="Haridas S."/>
            <person name="Wolfe K.H."/>
            <person name="Lopes M.R."/>
            <person name="Hittinger C.T."/>
            <person name="Goeker M."/>
            <person name="Salamov A.A."/>
            <person name="Wisecaver J.H."/>
            <person name="Long T.M."/>
            <person name="Calvey C.H."/>
            <person name="Aerts A.L."/>
            <person name="Barry K.W."/>
            <person name="Choi C."/>
            <person name="Clum A."/>
            <person name="Coughlan A.Y."/>
            <person name="Deshpande S."/>
            <person name="Douglass A.P."/>
            <person name="Hanson S.J."/>
            <person name="Klenk H.-P."/>
            <person name="LaButti K.M."/>
            <person name="Lapidus A."/>
            <person name="Lindquist E.A."/>
            <person name="Lipzen A.M."/>
            <person name="Meier-Kolthoff J.P."/>
            <person name="Ohm R.A."/>
            <person name="Otillar R.P."/>
            <person name="Pangilinan J.L."/>
            <person name="Peng Y."/>
            <person name="Rokas A."/>
            <person name="Rosa C.A."/>
            <person name="Scheuner C."/>
            <person name="Sibirny A.A."/>
            <person name="Slot J.C."/>
            <person name="Stielow J.B."/>
            <person name="Sun H."/>
            <person name="Kurtzman C.P."/>
            <person name="Blackwell M."/>
            <person name="Grigoriev I.V."/>
            <person name="Jeffries T.W."/>
        </authorList>
    </citation>
    <scope>NUCLEOTIDE SEQUENCE [LARGE SCALE GENOMIC DNA]</scope>
    <source>
        <strain evidence="2 3">NRRL Y-11557</strain>
    </source>
</reference>
<protein>
    <submittedName>
        <fullName evidence="2">Uncharacterized protein</fullName>
    </submittedName>
</protein>
<name>A0A1E3Q7R6_LIPST</name>
<dbReference type="PANTHER" id="PTHR12111:SF2">
    <property type="entry name" value="SPLICING FACTOR YJU2B-RELATED"/>
    <property type="match status" value="1"/>
</dbReference>
<dbReference type="OrthoDB" id="360327at2759"/>
<dbReference type="STRING" id="675824.A0A1E3Q7R6"/>
<gene>
    <name evidence="2" type="ORF">LIPSTDRAFT_3368</name>
</gene>
<dbReference type="Pfam" id="PF04502">
    <property type="entry name" value="Saf4_Yju2"/>
    <property type="match status" value="1"/>
</dbReference>
<dbReference type="AlphaFoldDB" id="A0A1E3Q7R6"/>
<dbReference type="InterPro" id="IPR007590">
    <property type="entry name" value="Saf4/Yju2"/>
</dbReference>
<dbReference type="GO" id="GO:0005684">
    <property type="term" value="C:U2-type spliceosomal complex"/>
    <property type="evidence" value="ECO:0007669"/>
    <property type="project" value="TreeGrafter"/>
</dbReference>
<comment type="similarity">
    <text evidence="1">Belongs to the CWC16 family.</text>
</comment>
<proteinExistence type="inferred from homology"/>
<dbReference type="GO" id="GO:0000398">
    <property type="term" value="P:mRNA splicing, via spliceosome"/>
    <property type="evidence" value="ECO:0007669"/>
    <property type="project" value="InterPro"/>
</dbReference>
<evidence type="ECO:0000313" key="3">
    <source>
        <dbReference type="Proteomes" id="UP000094385"/>
    </source>
</evidence>
<sequence>MQGYNKYYPPEYDGKSSLNKLAGKHSLGNRARKLNQHILIVRFELPFDIWCEKCNSHIAQGTRYNAEKKKVGAYYTTPIFSFRMKCHLCPNYLEIQTDPQKTEYKVTSGARRKITEFDGDKIGAIKVDSILHASNKADDADSRDPFAGVEKTLEKTKHMRASHQRITELYQHTNQRWADPYEKNQILRRLFRNEKKSKDAKLSANDSMEWRIAKVAQHKKRHANGPTTDNR</sequence>